<gene>
    <name evidence="6" type="ORF">GPUH_LOCUS16229</name>
</gene>
<dbReference type="WBParaSite" id="GPUH_0001625101-mRNA-1">
    <property type="protein sequence ID" value="GPUH_0001625101-mRNA-1"/>
    <property type="gene ID" value="GPUH_0001625101"/>
</dbReference>
<evidence type="ECO:0000256" key="3">
    <source>
        <dbReference type="ARBA" id="ARBA00022806"/>
    </source>
</evidence>
<dbReference type="InterPro" id="IPR036388">
    <property type="entry name" value="WH-like_DNA-bd_sf"/>
</dbReference>
<dbReference type="PANTHER" id="PTHR47961:SF13">
    <property type="entry name" value="ACTIVATING SIGNAL COINTEGRATOR 1 COMPLEX SUBUNIT 3"/>
    <property type="match status" value="1"/>
</dbReference>
<dbReference type="Gene3D" id="3.40.50.300">
    <property type="entry name" value="P-loop containing nucleotide triphosphate hydrolases"/>
    <property type="match status" value="1"/>
</dbReference>
<reference evidence="6 7" key="2">
    <citation type="submission" date="2018-11" db="EMBL/GenBank/DDBJ databases">
        <authorList>
            <consortium name="Pathogen Informatics"/>
        </authorList>
    </citation>
    <scope>NUCLEOTIDE SEQUENCE [LARGE SCALE GENOMIC DNA]</scope>
</reference>
<evidence type="ECO:0000256" key="1">
    <source>
        <dbReference type="ARBA" id="ARBA00022741"/>
    </source>
</evidence>
<dbReference type="InterPro" id="IPR027417">
    <property type="entry name" value="P-loop_NTPase"/>
</dbReference>
<evidence type="ECO:0000313" key="6">
    <source>
        <dbReference type="EMBL" id="VDN27489.1"/>
    </source>
</evidence>
<reference evidence="8" key="1">
    <citation type="submission" date="2016-06" db="UniProtKB">
        <authorList>
            <consortium name="WormBaseParasite"/>
        </authorList>
    </citation>
    <scope>IDENTIFICATION</scope>
</reference>
<dbReference type="OrthoDB" id="5575at2759"/>
<dbReference type="Gene3D" id="1.10.3380.10">
    <property type="entry name" value="Sec63 N-terminal domain-like domain"/>
    <property type="match status" value="1"/>
</dbReference>
<dbReference type="GO" id="GO:0005524">
    <property type="term" value="F:ATP binding"/>
    <property type="evidence" value="ECO:0007669"/>
    <property type="project" value="UniProtKB-KW"/>
</dbReference>
<evidence type="ECO:0000256" key="2">
    <source>
        <dbReference type="ARBA" id="ARBA00022801"/>
    </source>
</evidence>
<dbReference type="AlphaFoldDB" id="A0A183E5I8"/>
<feature type="domain" description="Helicase C-terminal" evidence="5">
    <location>
        <begin position="49"/>
        <end position="225"/>
    </location>
</feature>
<dbReference type="PROSITE" id="PS51194">
    <property type="entry name" value="HELICASE_CTER"/>
    <property type="match status" value="1"/>
</dbReference>
<proteinExistence type="predicted"/>
<dbReference type="InterPro" id="IPR057842">
    <property type="entry name" value="WH_MER3"/>
</dbReference>
<evidence type="ECO:0000259" key="5">
    <source>
        <dbReference type="PROSITE" id="PS51194"/>
    </source>
</evidence>
<dbReference type="GO" id="GO:0004386">
    <property type="term" value="F:helicase activity"/>
    <property type="evidence" value="ECO:0007669"/>
    <property type="project" value="UniProtKB-KW"/>
</dbReference>
<dbReference type="SMART" id="SM00490">
    <property type="entry name" value="HELICc"/>
    <property type="match status" value="1"/>
</dbReference>
<dbReference type="InterPro" id="IPR036390">
    <property type="entry name" value="WH_DNA-bd_sf"/>
</dbReference>
<evidence type="ECO:0000313" key="7">
    <source>
        <dbReference type="Proteomes" id="UP000271098"/>
    </source>
</evidence>
<dbReference type="CDD" id="cd18795">
    <property type="entry name" value="SF2_C_Ski2"/>
    <property type="match status" value="1"/>
</dbReference>
<keyword evidence="1" id="KW-0547">Nucleotide-binding</keyword>
<evidence type="ECO:0000313" key="8">
    <source>
        <dbReference type="WBParaSite" id="GPUH_0001625101-mRNA-1"/>
    </source>
</evidence>
<name>A0A183E5I8_9BILA</name>
<keyword evidence="2" id="KW-0378">Hydrolase</keyword>
<dbReference type="SUPFAM" id="SSF46785">
    <property type="entry name" value="Winged helix' DNA-binding domain"/>
    <property type="match status" value="1"/>
</dbReference>
<sequence>MMRDLDEICYEKVHYFVRGRHQVLVFVTARNATTKLAMTFRDEAAKKGELDDFLPASMGSVQYTNAAKTVQSCRNSLLSELFRFGFGIHHAGLPRRERLVVEKLFANGHISVLFCTSTLAWGINLPAHAVVIRGTEIFDAQKGAFTDIGVLDVQQIFGRAGRPQYESSGHGIIITWKKSIPKYLDMLFRQTPIESQFVSRIYDNLNAEIALGSVSSIAEAVEWLKYTYFYIRAKLNPLSYGISRKDLADDPNLDEYLAKLVTGAATKLDLSQMIRFDSLNGYMSSTDLGRIASNFYVKYETVDVFMNGLQGQKLEEFMTDDMILSLIASATEFNQIKVREEETEELEQLATTSCPLRLKMGALSTVPGKINCLMQVGCLCIWIVLLCRSLRLPHFRKSLFNLI</sequence>
<dbReference type="EMBL" id="UYRT01083465">
    <property type="protein sequence ID" value="VDN27489.1"/>
    <property type="molecule type" value="Genomic_DNA"/>
</dbReference>
<accession>A0A183E5I8</accession>
<dbReference type="Pfam" id="PF02889">
    <property type="entry name" value="Sec63"/>
    <property type="match status" value="1"/>
</dbReference>
<dbReference type="GO" id="GO:0016787">
    <property type="term" value="F:hydrolase activity"/>
    <property type="evidence" value="ECO:0007669"/>
    <property type="project" value="UniProtKB-KW"/>
</dbReference>
<dbReference type="Proteomes" id="UP000271098">
    <property type="component" value="Unassembled WGS sequence"/>
</dbReference>
<dbReference type="InterPro" id="IPR001650">
    <property type="entry name" value="Helicase_C-like"/>
</dbReference>
<dbReference type="FunFam" id="1.10.10.10:FF:000024">
    <property type="entry name" value="U5 small nuclear ribonucleoprotein helicase"/>
    <property type="match status" value="1"/>
</dbReference>
<dbReference type="InterPro" id="IPR004179">
    <property type="entry name" value="Sec63-dom"/>
</dbReference>
<evidence type="ECO:0000256" key="4">
    <source>
        <dbReference type="ARBA" id="ARBA00022840"/>
    </source>
</evidence>
<dbReference type="SUPFAM" id="SSF158702">
    <property type="entry name" value="Sec63 N-terminal domain-like"/>
    <property type="match status" value="1"/>
</dbReference>
<keyword evidence="7" id="KW-1185">Reference proteome</keyword>
<dbReference type="SUPFAM" id="SSF52540">
    <property type="entry name" value="P-loop containing nucleoside triphosphate hydrolases"/>
    <property type="match status" value="1"/>
</dbReference>
<dbReference type="Gene3D" id="1.10.10.10">
    <property type="entry name" value="Winged helix-like DNA-binding domain superfamily/Winged helix DNA-binding domain"/>
    <property type="match status" value="1"/>
</dbReference>
<keyword evidence="3" id="KW-0347">Helicase</keyword>
<dbReference type="InterPro" id="IPR050474">
    <property type="entry name" value="Hel308_SKI2-like"/>
</dbReference>
<dbReference type="Pfam" id="PF00271">
    <property type="entry name" value="Helicase_C"/>
    <property type="match status" value="1"/>
</dbReference>
<dbReference type="Pfam" id="PF23445">
    <property type="entry name" value="WHD_SNRNP200"/>
    <property type="match status" value="1"/>
</dbReference>
<keyword evidence="4" id="KW-0067">ATP-binding</keyword>
<dbReference type="PANTHER" id="PTHR47961">
    <property type="entry name" value="DNA POLYMERASE THETA, PUTATIVE (AFU_ORTHOLOGUE AFUA_1G05260)-RELATED"/>
    <property type="match status" value="1"/>
</dbReference>
<protein>
    <submittedName>
        <fullName evidence="8">Helicase C-terminal domain-containing protein</fullName>
    </submittedName>
</protein>
<organism evidence="8">
    <name type="scientific">Gongylonema pulchrum</name>
    <dbReference type="NCBI Taxonomy" id="637853"/>
    <lineage>
        <taxon>Eukaryota</taxon>
        <taxon>Metazoa</taxon>
        <taxon>Ecdysozoa</taxon>
        <taxon>Nematoda</taxon>
        <taxon>Chromadorea</taxon>
        <taxon>Rhabditida</taxon>
        <taxon>Spirurina</taxon>
        <taxon>Spiruromorpha</taxon>
        <taxon>Spiruroidea</taxon>
        <taxon>Gongylonematidae</taxon>
        <taxon>Gongylonema</taxon>
    </lineage>
</organism>